<dbReference type="Pfam" id="PF00069">
    <property type="entry name" value="Pkinase"/>
    <property type="match status" value="1"/>
</dbReference>
<keyword evidence="2" id="KW-0723">Serine/threonine-protein kinase</keyword>
<dbReference type="SUPFAM" id="SSF56112">
    <property type="entry name" value="Protein kinase-like (PK-like)"/>
    <property type="match status" value="1"/>
</dbReference>
<reference evidence="10 11" key="1">
    <citation type="submission" date="2019-03" db="EMBL/GenBank/DDBJ databases">
        <title>Single cell metagenomics reveals metabolic interactions within the superorganism composed of flagellate Streblomastix strix and complex community of Bacteroidetes bacteria on its surface.</title>
        <authorList>
            <person name="Treitli S.C."/>
            <person name="Kolisko M."/>
            <person name="Husnik F."/>
            <person name="Keeling P."/>
            <person name="Hampl V."/>
        </authorList>
    </citation>
    <scope>NUCLEOTIDE SEQUENCE [LARGE SCALE GENOMIC DNA]</scope>
    <source>
        <strain evidence="10">ST1C</strain>
    </source>
</reference>
<comment type="catalytic activity">
    <reaction evidence="8">
        <text>L-seryl-[protein] + ATP = O-phospho-L-seryl-[protein] + ADP + H(+)</text>
        <dbReference type="Rhea" id="RHEA:17989"/>
        <dbReference type="Rhea" id="RHEA-COMP:9863"/>
        <dbReference type="Rhea" id="RHEA-COMP:11604"/>
        <dbReference type="ChEBI" id="CHEBI:15378"/>
        <dbReference type="ChEBI" id="CHEBI:29999"/>
        <dbReference type="ChEBI" id="CHEBI:30616"/>
        <dbReference type="ChEBI" id="CHEBI:83421"/>
        <dbReference type="ChEBI" id="CHEBI:456216"/>
        <dbReference type="EC" id="2.7.11.1"/>
    </reaction>
</comment>
<dbReference type="Gene3D" id="3.30.200.20">
    <property type="entry name" value="Phosphorylase Kinase, domain 1"/>
    <property type="match status" value="1"/>
</dbReference>
<dbReference type="Gene3D" id="1.10.510.10">
    <property type="entry name" value="Transferase(Phosphotransferase) domain 1"/>
    <property type="match status" value="2"/>
</dbReference>
<evidence type="ECO:0000256" key="6">
    <source>
        <dbReference type="ARBA" id="ARBA00022840"/>
    </source>
</evidence>
<keyword evidence="5" id="KW-0418">Kinase</keyword>
<accession>A0A5J4UIT8</accession>
<name>A0A5J4UIT8_9EUKA</name>
<dbReference type="Proteomes" id="UP000324800">
    <property type="component" value="Unassembled WGS sequence"/>
</dbReference>
<dbReference type="InterPro" id="IPR050660">
    <property type="entry name" value="NEK_Ser/Thr_kinase"/>
</dbReference>
<dbReference type="OrthoDB" id="2382472at2759"/>
<feature type="domain" description="Protein kinase" evidence="9">
    <location>
        <begin position="1"/>
        <end position="248"/>
    </location>
</feature>
<evidence type="ECO:0000256" key="5">
    <source>
        <dbReference type="ARBA" id="ARBA00022777"/>
    </source>
</evidence>
<keyword evidence="6" id="KW-0067">ATP-binding</keyword>
<dbReference type="EC" id="2.7.11.1" evidence="1"/>
<organism evidence="10 11">
    <name type="scientific">Streblomastix strix</name>
    <dbReference type="NCBI Taxonomy" id="222440"/>
    <lineage>
        <taxon>Eukaryota</taxon>
        <taxon>Metamonada</taxon>
        <taxon>Preaxostyla</taxon>
        <taxon>Oxymonadida</taxon>
        <taxon>Streblomastigidae</taxon>
        <taxon>Streblomastix</taxon>
    </lineage>
</organism>
<evidence type="ECO:0000256" key="8">
    <source>
        <dbReference type="ARBA" id="ARBA00048679"/>
    </source>
</evidence>
<proteinExistence type="predicted"/>
<evidence type="ECO:0000256" key="2">
    <source>
        <dbReference type="ARBA" id="ARBA00022527"/>
    </source>
</evidence>
<dbReference type="PROSITE" id="PS50011">
    <property type="entry name" value="PROTEIN_KINASE_DOM"/>
    <property type="match status" value="1"/>
</dbReference>
<gene>
    <name evidence="10" type="ORF">EZS28_033768</name>
</gene>
<sequence>MQSENTMTDEQYGQQAIYHCCLAVHRATESNVMMKEIRILDDAIEKMMMQKIELMQRLRSEYTVELLCSQVIGDRCRLMVEYCDQGNMLEFVLKSTNDDIAITEKKLWEIIGSLALALNHLHKKGKDPFVPDKVKMAKPFIAPELVRGQTRCTVRTDLYSLGVNLYFIAEQRSPFLNESLQYTGGILSLILKGSITPFIILKNEQQKKLIMELMSMDPDKRPTTDQILNIPEVQYALYDDTTPIHPLLALNPTGYPSSQFQLQPFPYLSQQQSSSSLHTPQSQQQIIQQIPSQSQLIKLELANCIRAGFVDMISDVENEEIEEKLEECSKGAVLDEIY</sequence>
<dbReference type="GO" id="GO:0005524">
    <property type="term" value="F:ATP binding"/>
    <property type="evidence" value="ECO:0007669"/>
    <property type="project" value="UniProtKB-KW"/>
</dbReference>
<dbReference type="AlphaFoldDB" id="A0A5J4UIT8"/>
<evidence type="ECO:0000259" key="9">
    <source>
        <dbReference type="PROSITE" id="PS50011"/>
    </source>
</evidence>
<dbReference type="InterPro" id="IPR001245">
    <property type="entry name" value="Ser-Thr/Tyr_kinase_cat_dom"/>
</dbReference>
<dbReference type="PANTHER" id="PTHR43671:SF98">
    <property type="entry name" value="SERINE_THREONINE-PROTEIN KINASE NEK11"/>
    <property type="match status" value="1"/>
</dbReference>
<dbReference type="PANTHER" id="PTHR43671">
    <property type="entry name" value="SERINE/THREONINE-PROTEIN KINASE NEK"/>
    <property type="match status" value="1"/>
</dbReference>
<dbReference type="InterPro" id="IPR011009">
    <property type="entry name" value="Kinase-like_dom_sf"/>
</dbReference>
<comment type="caution">
    <text evidence="10">The sequence shown here is derived from an EMBL/GenBank/DDBJ whole genome shotgun (WGS) entry which is preliminary data.</text>
</comment>
<evidence type="ECO:0000256" key="3">
    <source>
        <dbReference type="ARBA" id="ARBA00022679"/>
    </source>
</evidence>
<protein>
    <recommendedName>
        <fullName evidence="1">non-specific serine/threonine protein kinase</fullName>
        <ecNumber evidence="1">2.7.11.1</ecNumber>
    </recommendedName>
</protein>
<evidence type="ECO:0000256" key="1">
    <source>
        <dbReference type="ARBA" id="ARBA00012513"/>
    </source>
</evidence>
<evidence type="ECO:0000313" key="10">
    <source>
        <dbReference type="EMBL" id="KAA6370706.1"/>
    </source>
</evidence>
<evidence type="ECO:0000256" key="7">
    <source>
        <dbReference type="ARBA" id="ARBA00047899"/>
    </source>
</evidence>
<evidence type="ECO:0000313" key="11">
    <source>
        <dbReference type="Proteomes" id="UP000324800"/>
    </source>
</evidence>
<comment type="catalytic activity">
    <reaction evidence="7">
        <text>L-threonyl-[protein] + ATP = O-phospho-L-threonyl-[protein] + ADP + H(+)</text>
        <dbReference type="Rhea" id="RHEA:46608"/>
        <dbReference type="Rhea" id="RHEA-COMP:11060"/>
        <dbReference type="Rhea" id="RHEA-COMP:11605"/>
        <dbReference type="ChEBI" id="CHEBI:15378"/>
        <dbReference type="ChEBI" id="CHEBI:30013"/>
        <dbReference type="ChEBI" id="CHEBI:30616"/>
        <dbReference type="ChEBI" id="CHEBI:61977"/>
        <dbReference type="ChEBI" id="CHEBI:456216"/>
        <dbReference type="EC" id="2.7.11.1"/>
    </reaction>
</comment>
<feature type="non-terminal residue" evidence="10">
    <location>
        <position position="338"/>
    </location>
</feature>
<dbReference type="GO" id="GO:0004674">
    <property type="term" value="F:protein serine/threonine kinase activity"/>
    <property type="evidence" value="ECO:0007669"/>
    <property type="project" value="UniProtKB-KW"/>
</dbReference>
<keyword evidence="4" id="KW-0547">Nucleotide-binding</keyword>
<dbReference type="EMBL" id="SNRW01015139">
    <property type="protein sequence ID" value="KAA6370706.1"/>
    <property type="molecule type" value="Genomic_DNA"/>
</dbReference>
<dbReference type="InterPro" id="IPR000719">
    <property type="entry name" value="Prot_kinase_dom"/>
</dbReference>
<keyword evidence="3" id="KW-0808">Transferase</keyword>
<dbReference type="Pfam" id="PF07714">
    <property type="entry name" value="PK_Tyr_Ser-Thr"/>
    <property type="match status" value="1"/>
</dbReference>
<evidence type="ECO:0000256" key="4">
    <source>
        <dbReference type="ARBA" id="ARBA00022741"/>
    </source>
</evidence>